<evidence type="ECO:0000256" key="9">
    <source>
        <dbReference type="PROSITE-ProRule" id="PRU00175"/>
    </source>
</evidence>
<sequence length="805" mass="87738">MKSLNFAGLDLTLCGLSFLAVSRVLPLLLRPLSSTSFAAWLGPGSLVCMSAISGSLSTGVRHGSLTWIEETGKYVVPKDTISALSTEGRDGIAIDLRPYLLISDWFSENRTLMQGQRNSVSTLPENLSFDHGSTSSDAGIDSQVPWNNMQTSAETRLPEYKLPSSETNTQYSHHIGQSQWSSGETSSGAAQCQSDRSERKREHRWSVPSRAALDLDDCQVESSNIAPVDNVVVNGQDNQTSNISPLQIAAPDSIIQDLNMCSEFGGHEDGDFQEIELPNRHISVGSSNEKMPSTGSSSDALGMSPGCRSLDGRRLSCKRKALDVQVGQSSGAGSSNCFEHAERSQRHAVASAPPQISASTVGMSTPPTNNPVFSNVSEHQNSRIRLEVGEAVSSNPLPSNARETAGSSRRNLRLRFSNTHQLGYAPGAPLPREANAPSSSRHSSRVFLRNRLLNLNPNPPVENESRHGQSTLQHIPSVRQNPHSRWSGASSSRTNNSSSAGISLERERDPMLYEESISNIPRSISEHPMFIPPSEMGGSSQQPPNWNLSSGVNYVAGNAAPTSRAGSTSGINLSLPSPTWSHRSYPLHPRRLSEIVRRSLLSAAGTEPGGLSSTAPGTSQEAGLPSGSNTRSALLERHLDSPFALPHSLQSMADDIDGRGSAMSEIRHVLDLMRRGEGLRLEDMMLLDHSVFFGMGDIHDRHRDMRLDVDNMSYEELLALEERIGNVSTGLTEETIMARLKQHKYAERRSEQAEMEPCSICREEYNDGEDLGTLECGHDFHRDCVKQWLMQKNLCPICKTEGLST</sequence>
<evidence type="ECO:0000256" key="6">
    <source>
        <dbReference type="ARBA" id="ARBA00022771"/>
    </source>
</evidence>
<name>A0A8X8Y5C5_SALSN</name>
<organism evidence="12">
    <name type="scientific">Salvia splendens</name>
    <name type="common">Scarlet sage</name>
    <dbReference type="NCBI Taxonomy" id="180675"/>
    <lineage>
        <taxon>Eukaryota</taxon>
        <taxon>Viridiplantae</taxon>
        <taxon>Streptophyta</taxon>
        <taxon>Embryophyta</taxon>
        <taxon>Tracheophyta</taxon>
        <taxon>Spermatophyta</taxon>
        <taxon>Magnoliopsida</taxon>
        <taxon>eudicotyledons</taxon>
        <taxon>Gunneridae</taxon>
        <taxon>Pentapetalae</taxon>
        <taxon>asterids</taxon>
        <taxon>lamiids</taxon>
        <taxon>Lamiales</taxon>
        <taxon>Lamiaceae</taxon>
        <taxon>Nepetoideae</taxon>
        <taxon>Mentheae</taxon>
        <taxon>Salviinae</taxon>
        <taxon>Salvia</taxon>
        <taxon>Salvia subgen. Calosphace</taxon>
        <taxon>core Calosphace</taxon>
    </lineage>
</organism>
<feature type="compositionally biased region" description="Polar residues" evidence="10">
    <location>
        <begin position="468"/>
        <end position="484"/>
    </location>
</feature>
<feature type="region of interest" description="Disordered" evidence="10">
    <location>
        <begin position="283"/>
        <end position="304"/>
    </location>
</feature>
<dbReference type="AlphaFoldDB" id="A0A8X8Y5C5"/>
<dbReference type="FunFam" id="3.30.40.10:FF:000309">
    <property type="entry name" value="E3 ubiquitin-protein ligase MBR2"/>
    <property type="match status" value="1"/>
</dbReference>
<dbReference type="PROSITE" id="PS50089">
    <property type="entry name" value="ZF_RING_2"/>
    <property type="match status" value="1"/>
</dbReference>
<evidence type="ECO:0000313" key="12">
    <source>
        <dbReference type="EMBL" id="KAG6425149.1"/>
    </source>
</evidence>
<keyword evidence="5" id="KW-0479">Metal-binding</keyword>
<feature type="compositionally biased region" description="Polar residues" evidence="10">
    <location>
        <begin position="611"/>
        <end position="629"/>
    </location>
</feature>
<dbReference type="SMART" id="SM00184">
    <property type="entry name" value="RING"/>
    <property type="match status" value="1"/>
</dbReference>
<accession>A0A8X8Y5C5</accession>
<dbReference type="Pfam" id="PF13639">
    <property type="entry name" value="zf-RING_2"/>
    <property type="match status" value="1"/>
</dbReference>
<keyword evidence="8" id="KW-0862">Zinc</keyword>
<feature type="region of interest" description="Disordered" evidence="10">
    <location>
        <begin position="123"/>
        <end position="145"/>
    </location>
</feature>
<gene>
    <name evidence="12" type="ORF">SASPL_115575</name>
</gene>
<reference evidence="12" key="1">
    <citation type="submission" date="2018-01" db="EMBL/GenBank/DDBJ databases">
        <authorList>
            <person name="Mao J.F."/>
        </authorList>
    </citation>
    <scope>NUCLEOTIDE SEQUENCE</scope>
    <source>
        <strain evidence="12">Huo1</strain>
        <tissue evidence="12">Leaf</tissue>
    </source>
</reference>
<feature type="compositionally biased region" description="Polar residues" evidence="10">
    <location>
        <begin position="123"/>
        <end position="137"/>
    </location>
</feature>
<keyword evidence="13" id="KW-1185">Reference proteome</keyword>
<dbReference type="PANTHER" id="PTHR22937">
    <property type="entry name" value="E3 UBIQUITIN-PROTEIN LIGASE RNF165"/>
    <property type="match status" value="1"/>
</dbReference>
<evidence type="ECO:0000259" key="11">
    <source>
        <dbReference type="PROSITE" id="PS50089"/>
    </source>
</evidence>
<dbReference type="GO" id="GO:0061630">
    <property type="term" value="F:ubiquitin protein ligase activity"/>
    <property type="evidence" value="ECO:0007669"/>
    <property type="project" value="UniProtKB-EC"/>
</dbReference>
<feature type="compositionally biased region" description="Polar residues" evidence="10">
    <location>
        <begin position="284"/>
        <end position="299"/>
    </location>
</feature>
<dbReference type="EMBL" id="PNBA02000005">
    <property type="protein sequence ID" value="KAG6425149.1"/>
    <property type="molecule type" value="Genomic_DNA"/>
</dbReference>
<feature type="region of interest" description="Disordered" evidence="10">
    <location>
        <begin position="389"/>
        <end position="410"/>
    </location>
</feature>
<dbReference type="Gene3D" id="3.30.40.10">
    <property type="entry name" value="Zinc/RING finger domain, C3HC4 (zinc finger)"/>
    <property type="match status" value="1"/>
</dbReference>
<dbReference type="PANTHER" id="PTHR22937:SF224">
    <property type="entry name" value="E3 UBIQUITIN-PROTEIN LIGASE MBR1-RELATED"/>
    <property type="match status" value="1"/>
</dbReference>
<feature type="region of interest" description="Disordered" evidence="10">
    <location>
        <begin position="161"/>
        <end position="206"/>
    </location>
</feature>
<comment type="catalytic activity">
    <reaction evidence="1">
        <text>S-ubiquitinyl-[E2 ubiquitin-conjugating enzyme]-L-cysteine + [acceptor protein]-L-lysine = [E2 ubiquitin-conjugating enzyme]-L-cysteine + N(6)-ubiquitinyl-[acceptor protein]-L-lysine.</text>
        <dbReference type="EC" id="2.3.2.27"/>
    </reaction>
</comment>
<keyword evidence="4" id="KW-0808">Transferase</keyword>
<feature type="compositionally biased region" description="Polar residues" evidence="10">
    <location>
        <begin position="392"/>
        <end position="406"/>
    </location>
</feature>
<comment type="pathway">
    <text evidence="2">Protein modification; protein ubiquitination.</text>
</comment>
<keyword evidence="7" id="KW-0833">Ubl conjugation pathway</keyword>
<feature type="region of interest" description="Disordered" evidence="10">
    <location>
        <begin position="524"/>
        <end position="549"/>
    </location>
</feature>
<keyword evidence="6 9" id="KW-0863">Zinc-finger</keyword>
<evidence type="ECO:0000256" key="7">
    <source>
        <dbReference type="ARBA" id="ARBA00022786"/>
    </source>
</evidence>
<evidence type="ECO:0000313" key="13">
    <source>
        <dbReference type="Proteomes" id="UP000298416"/>
    </source>
</evidence>
<evidence type="ECO:0000256" key="4">
    <source>
        <dbReference type="ARBA" id="ARBA00022679"/>
    </source>
</evidence>
<feature type="compositionally biased region" description="Low complexity" evidence="10">
    <location>
        <begin position="487"/>
        <end position="503"/>
    </location>
</feature>
<evidence type="ECO:0000256" key="10">
    <source>
        <dbReference type="SAM" id="MobiDB-lite"/>
    </source>
</evidence>
<dbReference type="GO" id="GO:0008270">
    <property type="term" value="F:zinc ion binding"/>
    <property type="evidence" value="ECO:0007669"/>
    <property type="project" value="UniProtKB-KW"/>
</dbReference>
<dbReference type="SUPFAM" id="SSF57850">
    <property type="entry name" value="RING/U-box"/>
    <property type="match status" value="1"/>
</dbReference>
<protein>
    <recommendedName>
        <fullName evidence="3">RING-type E3 ubiquitin transferase</fullName>
        <ecNumber evidence="3">2.3.2.27</ecNumber>
    </recommendedName>
</protein>
<comment type="caution">
    <text evidence="12">The sequence shown here is derived from an EMBL/GenBank/DDBJ whole genome shotgun (WGS) entry which is preliminary data.</text>
</comment>
<evidence type="ECO:0000256" key="5">
    <source>
        <dbReference type="ARBA" id="ARBA00022723"/>
    </source>
</evidence>
<dbReference type="InterPro" id="IPR001841">
    <property type="entry name" value="Znf_RING"/>
</dbReference>
<dbReference type="GO" id="GO:0010228">
    <property type="term" value="P:vegetative to reproductive phase transition of meristem"/>
    <property type="evidence" value="ECO:0007669"/>
    <property type="project" value="UniProtKB-ARBA"/>
</dbReference>
<feature type="region of interest" description="Disordered" evidence="10">
    <location>
        <begin position="604"/>
        <end position="629"/>
    </location>
</feature>
<proteinExistence type="predicted"/>
<dbReference type="InterPro" id="IPR013083">
    <property type="entry name" value="Znf_RING/FYVE/PHD"/>
</dbReference>
<evidence type="ECO:0000256" key="2">
    <source>
        <dbReference type="ARBA" id="ARBA00004906"/>
    </source>
</evidence>
<evidence type="ECO:0000256" key="1">
    <source>
        <dbReference type="ARBA" id="ARBA00000900"/>
    </source>
</evidence>
<reference evidence="12" key="2">
    <citation type="submission" date="2020-08" db="EMBL/GenBank/DDBJ databases">
        <title>Plant Genome Project.</title>
        <authorList>
            <person name="Zhang R.-G."/>
        </authorList>
    </citation>
    <scope>NUCLEOTIDE SEQUENCE</scope>
    <source>
        <strain evidence="12">Huo1</strain>
        <tissue evidence="12">Leaf</tissue>
    </source>
</reference>
<evidence type="ECO:0000256" key="3">
    <source>
        <dbReference type="ARBA" id="ARBA00012483"/>
    </source>
</evidence>
<dbReference type="Proteomes" id="UP000298416">
    <property type="component" value="Unassembled WGS sequence"/>
</dbReference>
<dbReference type="GO" id="GO:0043161">
    <property type="term" value="P:proteasome-mediated ubiquitin-dependent protein catabolic process"/>
    <property type="evidence" value="ECO:0007669"/>
    <property type="project" value="UniProtKB-ARBA"/>
</dbReference>
<feature type="compositionally biased region" description="Polar residues" evidence="10">
    <location>
        <begin position="164"/>
        <end position="194"/>
    </location>
</feature>
<feature type="compositionally biased region" description="Polar residues" evidence="10">
    <location>
        <begin position="537"/>
        <end position="549"/>
    </location>
</feature>
<dbReference type="EC" id="2.3.2.27" evidence="3"/>
<feature type="domain" description="RING-type" evidence="11">
    <location>
        <begin position="758"/>
        <end position="799"/>
    </location>
</feature>
<dbReference type="InterPro" id="IPR045191">
    <property type="entry name" value="MBR1/2-like"/>
</dbReference>
<evidence type="ECO:0000256" key="8">
    <source>
        <dbReference type="ARBA" id="ARBA00022833"/>
    </source>
</evidence>
<feature type="region of interest" description="Disordered" evidence="10">
    <location>
        <begin position="422"/>
        <end position="510"/>
    </location>
</feature>